<name>A0A2W1L9H7_9BACL</name>
<sequence length="79" mass="8508">MLAGETLKTESIGLQTGILLLFHQLGGVGAALAGGINYDLFQNYQVLLLINIGLSLGTAVRDRPGGLFLQLFHMPITRR</sequence>
<dbReference type="AlphaFoldDB" id="A0A2W1L9H7"/>
<gene>
    <name evidence="1" type="ORF">DNH61_12800</name>
</gene>
<accession>A0A2W1L9H7</accession>
<dbReference type="OrthoDB" id="182417at2"/>
<keyword evidence="2" id="KW-1185">Reference proteome</keyword>
<proteinExistence type="predicted"/>
<dbReference type="Proteomes" id="UP000249522">
    <property type="component" value="Unassembled WGS sequence"/>
</dbReference>
<evidence type="ECO:0008006" key="3">
    <source>
        <dbReference type="Google" id="ProtNLM"/>
    </source>
</evidence>
<reference evidence="1 2" key="1">
    <citation type="submission" date="2018-06" db="EMBL/GenBank/DDBJ databases">
        <title>Paenibacillus imtechensis sp. nov.</title>
        <authorList>
            <person name="Pinnaka A.K."/>
            <person name="Singh H."/>
            <person name="Kaur M."/>
        </authorList>
    </citation>
    <scope>NUCLEOTIDE SEQUENCE [LARGE SCALE GENOMIC DNA]</scope>
    <source>
        <strain evidence="1 2">SMB1</strain>
    </source>
</reference>
<evidence type="ECO:0000313" key="1">
    <source>
        <dbReference type="EMBL" id="PZD95409.1"/>
    </source>
</evidence>
<comment type="caution">
    <text evidence="1">The sequence shown here is derived from an EMBL/GenBank/DDBJ whole genome shotgun (WGS) entry which is preliminary data.</text>
</comment>
<dbReference type="EMBL" id="QKRB01000044">
    <property type="protein sequence ID" value="PZD95409.1"/>
    <property type="molecule type" value="Genomic_DNA"/>
</dbReference>
<organism evidence="1 2">
    <name type="scientific">Paenibacillus sambharensis</name>
    <dbReference type="NCBI Taxonomy" id="1803190"/>
    <lineage>
        <taxon>Bacteria</taxon>
        <taxon>Bacillati</taxon>
        <taxon>Bacillota</taxon>
        <taxon>Bacilli</taxon>
        <taxon>Bacillales</taxon>
        <taxon>Paenibacillaceae</taxon>
        <taxon>Paenibacillus</taxon>
    </lineage>
</organism>
<evidence type="ECO:0000313" key="2">
    <source>
        <dbReference type="Proteomes" id="UP000249522"/>
    </source>
</evidence>
<protein>
    <recommendedName>
        <fullName evidence="3">Major facilitator superfamily (MFS) profile domain-containing protein</fullName>
    </recommendedName>
</protein>
<dbReference type="RefSeq" id="WP_111147039.1">
    <property type="nucleotide sequence ID" value="NZ_QKRB01000044.1"/>
</dbReference>